<keyword evidence="3" id="KW-1185">Reference proteome</keyword>
<feature type="transmembrane region" description="Helical" evidence="1">
    <location>
        <begin position="45"/>
        <end position="63"/>
    </location>
</feature>
<dbReference type="Proteomes" id="UP001595925">
    <property type="component" value="Unassembled WGS sequence"/>
</dbReference>
<proteinExistence type="predicted"/>
<evidence type="ECO:0008006" key="4">
    <source>
        <dbReference type="Google" id="ProtNLM"/>
    </source>
</evidence>
<dbReference type="AlphaFoldDB" id="A0ABD5Q9K6"/>
<comment type="caution">
    <text evidence="2">The sequence shown here is derived from an EMBL/GenBank/DDBJ whole genome shotgun (WGS) entry which is preliminary data.</text>
</comment>
<protein>
    <recommendedName>
        <fullName evidence="4">Tripartite tricarboxylate transporter TctB family protein</fullName>
    </recommendedName>
</protein>
<sequence>MVVVRTAVVLAVAVLGALAQAAITVRWYEPPTIDDREPNPLFEAGLFFVVFGVAFAVAGYAVAAAGELVPPYSRIALLALTPIGYYAAYACTTGRMGTGRDRATRLMGAVSGAVVGTYPIVLLAV</sequence>
<dbReference type="EMBL" id="JBHSJG010000004">
    <property type="protein sequence ID" value="MFC4986401.1"/>
    <property type="molecule type" value="Genomic_DNA"/>
</dbReference>
<accession>A0ABD5Q9K6</accession>
<evidence type="ECO:0000313" key="3">
    <source>
        <dbReference type="Proteomes" id="UP001595925"/>
    </source>
</evidence>
<reference evidence="2 3" key="1">
    <citation type="journal article" date="2019" name="Int. J. Syst. Evol. Microbiol.">
        <title>The Global Catalogue of Microorganisms (GCM) 10K type strain sequencing project: providing services to taxonomists for standard genome sequencing and annotation.</title>
        <authorList>
            <consortium name="The Broad Institute Genomics Platform"/>
            <consortium name="The Broad Institute Genome Sequencing Center for Infectious Disease"/>
            <person name="Wu L."/>
            <person name="Ma J."/>
        </authorList>
    </citation>
    <scope>NUCLEOTIDE SEQUENCE [LARGE SCALE GENOMIC DNA]</scope>
    <source>
        <strain evidence="2 3">CGMCC 1.15824</strain>
    </source>
</reference>
<name>A0ABD5Q9K6_9EURY</name>
<keyword evidence="1" id="KW-0812">Transmembrane</keyword>
<keyword evidence="1" id="KW-1133">Transmembrane helix</keyword>
<evidence type="ECO:0000313" key="2">
    <source>
        <dbReference type="EMBL" id="MFC4986401.1"/>
    </source>
</evidence>
<organism evidence="2 3">
    <name type="scientific">Saliphagus infecundisoli</name>
    <dbReference type="NCBI Taxonomy" id="1849069"/>
    <lineage>
        <taxon>Archaea</taxon>
        <taxon>Methanobacteriati</taxon>
        <taxon>Methanobacteriota</taxon>
        <taxon>Stenosarchaea group</taxon>
        <taxon>Halobacteria</taxon>
        <taxon>Halobacteriales</taxon>
        <taxon>Natrialbaceae</taxon>
        <taxon>Saliphagus</taxon>
    </lineage>
</organism>
<dbReference type="RefSeq" id="WP_114577830.1">
    <property type="nucleotide sequence ID" value="NZ_JAIVEF010000012.1"/>
</dbReference>
<gene>
    <name evidence="2" type="ORF">ACFPFO_01135</name>
</gene>
<feature type="transmembrane region" description="Helical" evidence="1">
    <location>
        <begin position="75"/>
        <end position="97"/>
    </location>
</feature>
<evidence type="ECO:0000256" key="1">
    <source>
        <dbReference type="SAM" id="Phobius"/>
    </source>
</evidence>
<feature type="transmembrane region" description="Helical" evidence="1">
    <location>
        <begin position="103"/>
        <end position="124"/>
    </location>
</feature>
<keyword evidence="1" id="KW-0472">Membrane</keyword>